<evidence type="ECO:0000256" key="1">
    <source>
        <dbReference type="ARBA" id="ARBA00022691"/>
    </source>
</evidence>
<dbReference type="STRING" id="1798375.A2773_03595"/>
<dbReference type="GO" id="GO:0003824">
    <property type="term" value="F:catalytic activity"/>
    <property type="evidence" value="ECO:0007669"/>
    <property type="project" value="InterPro"/>
</dbReference>
<protein>
    <recommendedName>
        <fullName evidence="5">Radical SAM core domain-containing protein</fullName>
    </recommendedName>
</protein>
<organism evidence="6 7">
    <name type="scientific">Candidatus Gottesmanbacteria bacterium RIFCSPHIGHO2_01_FULL_39_10</name>
    <dbReference type="NCBI Taxonomy" id="1798375"/>
    <lineage>
        <taxon>Bacteria</taxon>
        <taxon>Candidatus Gottesmaniibacteriota</taxon>
    </lineage>
</organism>
<keyword evidence="1" id="KW-0949">S-adenosyl-L-methionine</keyword>
<keyword evidence="3" id="KW-0408">Iron</keyword>
<dbReference type="SFLD" id="SFLDS00029">
    <property type="entry name" value="Radical_SAM"/>
    <property type="match status" value="1"/>
</dbReference>
<dbReference type="CDD" id="cd01335">
    <property type="entry name" value="Radical_SAM"/>
    <property type="match status" value="1"/>
</dbReference>
<feature type="domain" description="Radical SAM core" evidence="5">
    <location>
        <begin position="6"/>
        <end position="218"/>
    </location>
</feature>
<evidence type="ECO:0000256" key="3">
    <source>
        <dbReference type="ARBA" id="ARBA00023004"/>
    </source>
</evidence>
<dbReference type="GO" id="GO:0051536">
    <property type="term" value="F:iron-sulfur cluster binding"/>
    <property type="evidence" value="ECO:0007669"/>
    <property type="project" value="UniProtKB-KW"/>
</dbReference>
<dbReference type="PROSITE" id="PS51918">
    <property type="entry name" value="RADICAL_SAM"/>
    <property type="match status" value="1"/>
</dbReference>
<dbReference type="GO" id="GO:0046872">
    <property type="term" value="F:metal ion binding"/>
    <property type="evidence" value="ECO:0007669"/>
    <property type="project" value="UniProtKB-KW"/>
</dbReference>
<sequence>MKKNKLEITKRGVLYVTKLCNANCAFCYFRYEANHKHFPIDAIVRTIKLFKEKYHLEYVDITGGEPTIHPDIVNVVKACVKEGIKPTIITNGHMVDIIAKLIDNGLEDLLISVHGYGSYHNQIVGVKNAFDKIAKTINYLGDRKFKFRINTVLTKYSCESILELKDFYIKCSPRIVNFISFNPYEGSLWSDKHKIDFQVSYSTQALAVKSIIDELGRAGIWVNVRYFPLCLMRGYEKHVCNFLQLPYDPYEWEYTSSNRAMGKKLEIMKNQSLERCDLGKTEEEKLYFYAMQRIIKGNKQVSQCSKCSYNKICDHIYSQYLNEYGDQDYTAVPGKIITDPLLFRKRDLRWSILKNESNNSNMHA</sequence>
<dbReference type="InterPro" id="IPR050377">
    <property type="entry name" value="Radical_SAM_PqqE_MftC-like"/>
</dbReference>
<dbReference type="PANTHER" id="PTHR11228">
    <property type="entry name" value="RADICAL SAM DOMAIN PROTEIN"/>
    <property type="match status" value="1"/>
</dbReference>
<dbReference type="AlphaFoldDB" id="A0A1F5ZS77"/>
<dbReference type="SFLD" id="SFLDG01067">
    <property type="entry name" value="SPASM/twitch_domain_containing"/>
    <property type="match status" value="1"/>
</dbReference>
<keyword evidence="4" id="KW-0411">Iron-sulfur</keyword>
<dbReference type="Proteomes" id="UP000177383">
    <property type="component" value="Unassembled WGS sequence"/>
</dbReference>
<evidence type="ECO:0000256" key="2">
    <source>
        <dbReference type="ARBA" id="ARBA00022723"/>
    </source>
</evidence>
<proteinExistence type="predicted"/>
<dbReference type="SUPFAM" id="SSF102114">
    <property type="entry name" value="Radical SAM enzymes"/>
    <property type="match status" value="1"/>
</dbReference>
<keyword evidence="2" id="KW-0479">Metal-binding</keyword>
<name>A0A1F5ZS77_9BACT</name>
<dbReference type="Pfam" id="PF04055">
    <property type="entry name" value="Radical_SAM"/>
    <property type="match status" value="1"/>
</dbReference>
<dbReference type="SMART" id="SM00729">
    <property type="entry name" value="Elp3"/>
    <property type="match status" value="1"/>
</dbReference>
<evidence type="ECO:0000256" key="4">
    <source>
        <dbReference type="ARBA" id="ARBA00023014"/>
    </source>
</evidence>
<dbReference type="Gene3D" id="3.20.20.70">
    <property type="entry name" value="Aldolase class I"/>
    <property type="match status" value="1"/>
</dbReference>
<evidence type="ECO:0000259" key="5">
    <source>
        <dbReference type="PROSITE" id="PS51918"/>
    </source>
</evidence>
<reference evidence="6 7" key="1">
    <citation type="journal article" date="2016" name="Nat. Commun.">
        <title>Thousands of microbial genomes shed light on interconnected biogeochemical processes in an aquifer system.</title>
        <authorList>
            <person name="Anantharaman K."/>
            <person name="Brown C.T."/>
            <person name="Hug L.A."/>
            <person name="Sharon I."/>
            <person name="Castelle C.J."/>
            <person name="Probst A.J."/>
            <person name="Thomas B.C."/>
            <person name="Singh A."/>
            <person name="Wilkins M.J."/>
            <person name="Karaoz U."/>
            <person name="Brodie E.L."/>
            <person name="Williams K.H."/>
            <person name="Hubbard S.S."/>
            <person name="Banfield J.F."/>
        </authorList>
    </citation>
    <scope>NUCLEOTIDE SEQUENCE [LARGE SCALE GENOMIC DNA]</scope>
</reference>
<gene>
    <name evidence="6" type="ORF">A2773_03595</name>
</gene>
<evidence type="ECO:0000313" key="7">
    <source>
        <dbReference type="Proteomes" id="UP000177383"/>
    </source>
</evidence>
<evidence type="ECO:0000313" key="6">
    <source>
        <dbReference type="EMBL" id="OGG15346.1"/>
    </source>
</evidence>
<accession>A0A1F5ZS77</accession>
<comment type="caution">
    <text evidence="6">The sequence shown here is derived from an EMBL/GenBank/DDBJ whole genome shotgun (WGS) entry which is preliminary data.</text>
</comment>
<dbReference type="PANTHER" id="PTHR11228:SF7">
    <property type="entry name" value="PQQA PEPTIDE CYCLASE"/>
    <property type="match status" value="1"/>
</dbReference>
<dbReference type="InterPro" id="IPR013785">
    <property type="entry name" value="Aldolase_TIM"/>
</dbReference>
<dbReference type="InterPro" id="IPR007197">
    <property type="entry name" value="rSAM"/>
</dbReference>
<dbReference type="InterPro" id="IPR058240">
    <property type="entry name" value="rSAM_sf"/>
</dbReference>
<dbReference type="EMBL" id="MFJE01000001">
    <property type="protein sequence ID" value="OGG15346.1"/>
    <property type="molecule type" value="Genomic_DNA"/>
</dbReference>
<dbReference type="InterPro" id="IPR006638">
    <property type="entry name" value="Elp3/MiaA/NifB-like_rSAM"/>
</dbReference>